<feature type="signal peptide" evidence="2">
    <location>
        <begin position="1"/>
        <end position="21"/>
    </location>
</feature>
<feature type="compositionally biased region" description="Polar residues" evidence="1">
    <location>
        <begin position="79"/>
        <end position="90"/>
    </location>
</feature>
<evidence type="ECO:0008006" key="5">
    <source>
        <dbReference type="Google" id="ProtNLM"/>
    </source>
</evidence>
<feature type="chain" id="PRO_5030859833" description="TonB-dependent receptor plug domain-containing protein" evidence="2">
    <location>
        <begin position="22"/>
        <end position="100"/>
    </location>
</feature>
<sequence>MKPNAIMLALLPVFAASNGYAADEVQQAEQQANLNEIVVYGTFAQEKGTQRVTQKDIQNRVTGNGTISEVLKNNLNVQFSNSNHTSNTANCPKLNQRPSE</sequence>
<proteinExistence type="predicted"/>
<protein>
    <recommendedName>
        <fullName evidence="5">TonB-dependent receptor plug domain-containing protein</fullName>
    </recommendedName>
</protein>
<evidence type="ECO:0000313" key="4">
    <source>
        <dbReference type="Proteomes" id="UP000486297"/>
    </source>
</evidence>
<dbReference type="RefSeq" id="WP_095502618.1">
    <property type="nucleotide sequence ID" value="NZ_WJXO01000001.1"/>
</dbReference>
<dbReference type="Proteomes" id="UP000486297">
    <property type="component" value="Unassembled WGS sequence"/>
</dbReference>
<keyword evidence="4" id="KW-1185">Reference proteome</keyword>
<dbReference type="EMBL" id="WJXO01000001">
    <property type="protein sequence ID" value="MRN37145.1"/>
    <property type="molecule type" value="Genomic_DNA"/>
</dbReference>
<evidence type="ECO:0000256" key="2">
    <source>
        <dbReference type="SAM" id="SignalP"/>
    </source>
</evidence>
<dbReference type="AlphaFoldDB" id="A0A7X2GW79"/>
<comment type="caution">
    <text evidence="3">The sequence shown here is derived from an EMBL/GenBank/DDBJ whole genome shotgun (WGS) entry which is preliminary data.</text>
</comment>
<feature type="region of interest" description="Disordered" evidence="1">
    <location>
        <begin position="79"/>
        <end position="100"/>
    </location>
</feature>
<accession>A0A7X2GW79</accession>
<evidence type="ECO:0000256" key="1">
    <source>
        <dbReference type="SAM" id="MobiDB-lite"/>
    </source>
</evidence>
<organism evidence="3 4">
    <name type="scientific">Neisseria brasiliensis</name>
    <dbReference type="NCBI Taxonomy" id="2666100"/>
    <lineage>
        <taxon>Bacteria</taxon>
        <taxon>Pseudomonadati</taxon>
        <taxon>Pseudomonadota</taxon>
        <taxon>Betaproteobacteria</taxon>
        <taxon>Neisseriales</taxon>
        <taxon>Neisseriaceae</taxon>
        <taxon>Neisseria</taxon>
    </lineage>
</organism>
<reference evidence="3" key="1">
    <citation type="journal article" name="Emerg. Infect. Dis.">
        <title>Two cases of a newly characterized neisseria species.</title>
        <authorList>
            <person name="Mustapha M."/>
            <person name="Lemos A.P.S."/>
            <person name="Harrison L.H."/>
            <person name="Vantyne D."/>
            <person name="Sacchi C.T."/>
        </authorList>
    </citation>
    <scope>NUCLEOTIDE SEQUENCE</scope>
    <source>
        <strain evidence="3">N.95.16</strain>
    </source>
</reference>
<keyword evidence="2" id="KW-0732">Signal</keyword>
<gene>
    <name evidence="3" type="ORF">GJU80_01140</name>
</gene>
<evidence type="ECO:0000313" key="3">
    <source>
        <dbReference type="EMBL" id="MRN37145.1"/>
    </source>
</evidence>
<name>A0A7X2GW79_9NEIS</name>